<gene>
    <name evidence="9" type="ORF">SAMN02745138_02176</name>
</gene>
<evidence type="ECO:0000259" key="8">
    <source>
        <dbReference type="Pfam" id="PF06738"/>
    </source>
</evidence>
<evidence type="ECO:0000313" key="10">
    <source>
        <dbReference type="Proteomes" id="UP000183975"/>
    </source>
</evidence>
<feature type="domain" description="Threonine/serine exporter-like N-terminal" evidence="8">
    <location>
        <begin position="10"/>
        <end position="248"/>
    </location>
</feature>
<evidence type="ECO:0000313" key="9">
    <source>
        <dbReference type="EMBL" id="SHK69047.1"/>
    </source>
</evidence>
<dbReference type="AlphaFoldDB" id="A0A1M6UIN9"/>
<feature type="transmembrane region" description="Helical" evidence="7">
    <location>
        <begin position="138"/>
        <end position="158"/>
    </location>
</feature>
<keyword evidence="5 7" id="KW-0472">Membrane</keyword>
<evidence type="ECO:0000256" key="3">
    <source>
        <dbReference type="ARBA" id="ARBA00022692"/>
    </source>
</evidence>
<dbReference type="OrthoDB" id="9813917at2"/>
<keyword evidence="4 7" id="KW-1133">Transmembrane helix</keyword>
<feature type="transmembrane region" description="Helical" evidence="7">
    <location>
        <begin position="231"/>
        <end position="249"/>
    </location>
</feature>
<reference evidence="9 10" key="1">
    <citation type="submission" date="2016-11" db="EMBL/GenBank/DDBJ databases">
        <authorList>
            <person name="Jaros S."/>
            <person name="Januszkiewicz K."/>
            <person name="Wedrychowicz H."/>
        </authorList>
    </citation>
    <scope>NUCLEOTIDE SEQUENCE [LARGE SCALE GENOMIC DNA]</scope>
    <source>
        <strain evidence="9 10">DSM 14214</strain>
    </source>
</reference>
<proteinExistence type="inferred from homology"/>
<dbReference type="PANTHER" id="PTHR34390:SF2">
    <property type="entry name" value="SUCCINATE TRANSPORTER SUBUNIT YJJP-RELATED"/>
    <property type="match status" value="1"/>
</dbReference>
<evidence type="ECO:0000256" key="7">
    <source>
        <dbReference type="SAM" id="Phobius"/>
    </source>
</evidence>
<dbReference type="GO" id="GO:0005886">
    <property type="term" value="C:plasma membrane"/>
    <property type="evidence" value="ECO:0007669"/>
    <property type="project" value="UniProtKB-SubCell"/>
</dbReference>
<keyword evidence="10" id="KW-1185">Reference proteome</keyword>
<evidence type="ECO:0000256" key="4">
    <source>
        <dbReference type="ARBA" id="ARBA00022989"/>
    </source>
</evidence>
<accession>A0A1M6UIN9</accession>
<dbReference type="Proteomes" id="UP000183975">
    <property type="component" value="Unassembled WGS sequence"/>
</dbReference>
<dbReference type="EMBL" id="FRAH01000039">
    <property type="protein sequence ID" value="SHK69047.1"/>
    <property type="molecule type" value="Genomic_DNA"/>
</dbReference>
<dbReference type="InterPro" id="IPR010619">
    <property type="entry name" value="ThrE-like_N"/>
</dbReference>
<dbReference type="Pfam" id="PF06738">
    <property type="entry name" value="ThrE"/>
    <property type="match status" value="1"/>
</dbReference>
<keyword evidence="3 7" id="KW-0812">Transmembrane</keyword>
<dbReference type="GO" id="GO:0015744">
    <property type="term" value="P:succinate transport"/>
    <property type="evidence" value="ECO:0007669"/>
    <property type="project" value="TreeGrafter"/>
</dbReference>
<organism evidence="9 10">
    <name type="scientific">Anaerotignum lactatifermentans DSM 14214</name>
    <dbReference type="NCBI Taxonomy" id="1121323"/>
    <lineage>
        <taxon>Bacteria</taxon>
        <taxon>Bacillati</taxon>
        <taxon>Bacillota</taxon>
        <taxon>Clostridia</taxon>
        <taxon>Lachnospirales</taxon>
        <taxon>Anaerotignaceae</taxon>
        <taxon>Anaerotignum</taxon>
    </lineage>
</organism>
<sequence>MDDDTKLLNLALDAGEIMMTSGAETYRVQDTMLRILSVSGRKHVEALALSTMLIVSLPREEKGPLSMARGVSDRSVNFEKICAVNNMSRSFVAGKITLEEATQKVLEIHYAPSFAPWQRILGYALTSGGLTMVYNGTFWDGVAAFFIGTLLGIMTYIMSKRKTSYFFSSFIGGLLTGLLACLFHLILPFTQIDMMIVGSIMPILPGITLTKGIRDLLEGNFISGNAKLMEAFLIACAIAAGVAMALSIFPNF</sequence>
<name>A0A1M6UIN9_9FIRM</name>
<dbReference type="GO" id="GO:0022857">
    <property type="term" value="F:transmembrane transporter activity"/>
    <property type="evidence" value="ECO:0007669"/>
    <property type="project" value="InterPro"/>
</dbReference>
<dbReference type="PANTHER" id="PTHR34390">
    <property type="entry name" value="UPF0442 PROTEIN YJJB-RELATED"/>
    <property type="match status" value="1"/>
</dbReference>
<evidence type="ECO:0000256" key="1">
    <source>
        <dbReference type="ARBA" id="ARBA00004651"/>
    </source>
</evidence>
<feature type="transmembrane region" description="Helical" evidence="7">
    <location>
        <begin position="165"/>
        <end position="186"/>
    </location>
</feature>
<keyword evidence="2" id="KW-1003">Cell membrane</keyword>
<evidence type="ECO:0000256" key="5">
    <source>
        <dbReference type="ARBA" id="ARBA00023136"/>
    </source>
</evidence>
<comment type="similarity">
    <text evidence="6">Belongs to the ThrE exporter (TC 2.A.79) family.</text>
</comment>
<dbReference type="InterPro" id="IPR050539">
    <property type="entry name" value="ThrE_Dicarb/AminoAcid_Exp"/>
</dbReference>
<dbReference type="RefSeq" id="WP_072851710.1">
    <property type="nucleotide sequence ID" value="NZ_FRAH01000039.1"/>
</dbReference>
<protein>
    <submittedName>
        <fullName evidence="9">Uncharacterized membrane protein YjjP, DUF1212 family</fullName>
    </submittedName>
</protein>
<evidence type="ECO:0000256" key="2">
    <source>
        <dbReference type="ARBA" id="ARBA00022475"/>
    </source>
</evidence>
<evidence type="ECO:0000256" key="6">
    <source>
        <dbReference type="ARBA" id="ARBA00034125"/>
    </source>
</evidence>
<comment type="subcellular location">
    <subcellularLocation>
        <location evidence="1">Cell membrane</location>
        <topology evidence="1">Multi-pass membrane protein</topology>
    </subcellularLocation>
</comment>